<keyword evidence="8" id="KW-1185">Reference proteome</keyword>
<gene>
    <name evidence="7" type="ORF">GCM10009092_02520</name>
</gene>
<evidence type="ECO:0000256" key="4">
    <source>
        <dbReference type="SAM" id="Phobius"/>
    </source>
</evidence>
<dbReference type="InterPro" id="IPR058792">
    <property type="entry name" value="Beta-barrel_RND_2"/>
</dbReference>
<sequence>MVNDKSALLKQLQINPEQKHEQKGLSLWHLLFAVLASAALTFWLTSFVNQDKTGPAPQISSAQQTSNADTTAAKPVTTKAPVENNSILNSSGYITARRMATVSAEVMGLITEVNVEEGMQVQQGDVLARLDSALAKTAMQLSEAQVKALSARRTALDADLEEARRNLSRVNNNSFSSEAERTGAASRVQNLAASLQSASAEIEVARLQAQSQRERLDDHTIRAPFSGVVTVKNAQPGEIVAPTSAGGGFTRTGICTIVDMDSLEIEVDVNEAFIGRVSPGQQVEATLDAYPDWRIPASVIAIIPTADRAKATVQVRIRIEVKDPRILPDMGVKVAFMKA</sequence>
<reference evidence="8" key="1">
    <citation type="journal article" date="2019" name="Int. J. Syst. Evol. Microbiol.">
        <title>The Global Catalogue of Microorganisms (GCM) 10K type strain sequencing project: providing services to taxonomists for standard genome sequencing and annotation.</title>
        <authorList>
            <consortium name="The Broad Institute Genomics Platform"/>
            <consortium name="The Broad Institute Genome Sequencing Center for Infectious Disease"/>
            <person name="Wu L."/>
            <person name="Ma J."/>
        </authorList>
    </citation>
    <scope>NUCLEOTIDE SEQUENCE [LARGE SCALE GENOMIC DNA]</scope>
    <source>
        <strain evidence="8">JCM 13378</strain>
    </source>
</reference>
<feature type="compositionally biased region" description="Polar residues" evidence="3">
    <location>
        <begin position="54"/>
        <end position="67"/>
    </location>
</feature>
<dbReference type="Pfam" id="PF25917">
    <property type="entry name" value="BSH_RND"/>
    <property type="match status" value="1"/>
</dbReference>
<keyword evidence="4" id="KW-0812">Transmembrane</keyword>
<dbReference type="Gene3D" id="2.40.30.170">
    <property type="match status" value="1"/>
</dbReference>
<organism evidence="7 8">
    <name type="scientific">Bowmanella denitrificans</name>
    <dbReference type="NCBI Taxonomy" id="366582"/>
    <lineage>
        <taxon>Bacteria</taxon>
        <taxon>Pseudomonadati</taxon>
        <taxon>Pseudomonadota</taxon>
        <taxon>Gammaproteobacteria</taxon>
        <taxon>Alteromonadales</taxon>
        <taxon>Alteromonadaceae</taxon>
        <taxon>Bowmanella</taxon>
    </lineage>
</organism>
<dbReference type="InterPro" id="IPR058625">
    <property type="entry name" value="MdtA-like_BSH"/>
</dbReference>
<dbReference type="SUPFAM" id="SSF111369">
    <property type="entry name" value="HlyD-like secretion proteins"/>
    <property type="match status" value="1"/>
</dbReference>
<feature type="transmembrane region" description="Helical" evidence="4">
    <location>
        <begin position="27"/>
        <end position="48"/>
    </location>
</feature>
<comment type="similarity">
    <text evidence="1">Belongs to the membrane fusion protein (MFP) (TC 8.A.1) family.</text>
</comment>
<dbReference type="EMBL" id="BAAAEI010000002">
    <property type="protein sequence ID" value="GAA0341508.1"/>
    <property type="molecule type" value="Genomic_DNA"/>
</dbReference>
<proteinExistence type="inferred from homology"/>
<dbReference type="PANTHER" id="PTHR30469">
    <property type="entry name" value="MULTIDRUG RESISTANCE PROTEIN MDTA"/>
    <property type="match status" value="1"/>
</dbReference>
<evidence type="ECO:0000256" key="2">
    <source>
        <dbReference type="SAM" id="Coils"/>
    </source>
</evidence>
<evidence type="ECO:0000256" key="3">
    <source>
        <dbReference type="SAM" id="MobiDB-lite"/>
    </source>
</evidence>
<dbReference type="PANTHER" id="PTHR30469:SF38">
    <property type="entry name" value="HLYD FAMILY SECRETION PROTEIN"/>
    <property type="match status" value="1"/>
</dbReference>
<evidence type="ECO:0000313" key="8">
    <source>
        <dbReference type="Proteomes" id="UP001501757"/>
    </source>
</evidence>
<protein>
    <submittedName>
        <fullName evidence="7">Efflux RND transporter periplasmic adaptor subunit</fullName>
    </submittedName>
</protein>
<keyword evidence="4" id="KW-0472">Membrane</keyword>
<evidence type="ECO:0000256" key="1">
    <source>
        <dbReference type="ARBA" id="ARBA00009477"/>
    </source>
</evidence>
<evidence type="ECO:0000259" key="6">
    <source>
        <dbReference type="Pfam" id="PF25954"/>
    </source>
</evidence>
<evidence type="ECO:0000313" key="7">
    <source>
        <dbReference type="EMBL" id="GAA0341508.1"/>
    </source>
</evidence>
<dbReference type="NCBIfam" id="TIGR01730">
    <property type="entry name" value="RND_mfp"/>
    <property type="match status" value="1"/>
</dbReference>
<evidence type="ECO:0000259" key="5">
    <source>
        <dbReference type="Pfam" id="PF25917"/>
    </source>
</evidence>
<accession>A0ABP3GBH1</accession>
<dbReference type="Gene3D" id="2.40.50.100">
    <property type="match status" value="1"/>
</dbReference>
<feature type="domain" description="Multidrug resistance protein MdtA-like barrel-sandwich hybrid" evidence="5">
    <location>
        <begin position="98"/>
        <end position="241"/>
    </location>
</feature>
<name>A0ABP3GBH1_9ALTE</name>
<feature type="coiled-coil region" evidence="2">
    <location>
        <begin position="146"/>
        <end position="215"/>
    </location>
</feature>
<keyword evidence="4" id="KW-1133">Transmembrane helix</keyword>
<comment type="caution">
    <text evidence="7">The sequence shown here is derived from an EMBL/GenBank/DDBJ whole genome shotgun (WGS) entry which is preliminary data.</text>
</comment>
<dbReference type="InterPro" id="IPR006143">
    <property type="entry name" value="RND_pump_MFP"/>
</dbReference>
<dbReference type="Pfam" id="PF25954">
    <property type="entry name" value="Beta-barrel_RND_2"/>
    <property type="match status" value="1"/>
</dbReference>
<keyword evidence="2" id="KW-0175">Coiled coil</keyword>
<feature type="region of interest" description="Disordered" evidence="3">
    <location>
        <begin position="54"/>
        <end position="75"/>
    </location>
</feature>
<feature type="domain" description="CusB-like beta-barrel" evidence="6">
    <location>
        <begin position="265"/>
        <end position="338"/>
    </location>
</feature>
<dbReference type="Proteomes" id="UP001501757">
    <property type="component" value="Unassembled WGS sequence"/>
</dbReference>